<comment type="caution">
    <text evidence="4">The sequence shown here is derived from an EMBL/GenBank/DDBJ whole genome shotgun (WGS) entry which is preliminary data.</text>
</comment>
<feature type="domain" description="HotDog ACOT-type" evidence="3">
    <location>
        <begin position="138"/>
        <end position="257"/>
    </location>
</feature>
<proteinExistence type="predicted"/>
<sequence>MRHSGRPCVTASVDAVHFVAPVRVGDLCNVKAAVNRAWRTSMEVGVRVEAEDARTGRRRECCHAYLTFVAVRDGAPTPVPAVLPATPEEHARYLQADERRTARFRAGPPADSATPLPIAPPPPAPPLHPLPPSARRCSDTFTEVVEIVFRSTQTGTARRLAPPQGITFGGQIMKWMEYCATAAANRLCRSNLLTASIDSLTFRHPTRVGDIVTIRGIVSAAFDHSIEVYVTVEREDASGASLITNDGWLTAVAIDAQGELLPVPPVVPLSDDEVSRHRGAADRRARRLAGRDAARAHAHAHPQAAATDPSPGVVESN</sequence>
<feature type="region of interest" description="Disordered" evidence="2">
    <location>
        <begin position="271"/>
        <end position="317"/>
    </location>
</feature>
<gene>
    <name evidence="4" type="ORF">HK105_203728</name>
</gene>
<evidence type="ECO:0000259" key="3">
    <source>
        <dbReference type="PROSITE" id="PS51770"/>
    </source>
</evidence>
<protein>
    <recommendedName>
        <fullName evidence="3">HotDog ACOT-type domain-containing protein</fullName>
    </recommendedName>
</protein>
<evidence type="ECO:0000313" key="4">
    <source>
        <dbReference type="EMBL" id="KAL2916616.1"/>
    </source>
</evidence>
<name>A0ABR4NAR3_9FUNG</name>
<feature type="compositionally biased region" description="Basic and acidic residues" evidence="2">
    <location>
        <begin position="273"/>
        <end position="295"/>
    </location>
</feature>
<evidence type="ECO:0000256" key="1">
    <source>
        <dbReference type="ARBA" id="ARBA00022801"/>
    </source>
</evidence>
<dbReference type="SUPFAM" id="SSF54637">
    <property type="entry name" value="Thioesterase/thiol ester dehydrase-isomerase"/>
    <property type="match status" value="2"/>
</dbReference>
<organism evidence="4 5">
    <name type="scientific">Polyrhizophydium stewartii</name>
    <dbReference type="NCBI Taxonomy" id="2732419"/>
    <lineage>
        <taxon>Eukaryota</taxon>
        <taxon>Fungi</taxon>
        <taxon>Fungi incertae sedis</taxon>
        <taxon>Chytridiomycota</taxon>
        <taxon>Chytridiomycota incertae sedis</taxon>
        <taxon>Chytridiomycetes</taxon>
        <taxon>Rhizophydiales</taxon>
        <taxon>Rhizophydiales incertae sedis</taxon>
        <taxon>Polyrhizophydium</taxon>
    </lineage>
</organism>
<dbReference type="CDD" id="cd03442">
    <property type="entry name" value="BFIT_BACH"/>
    <property type="match status" value="2"/>
</dbReference>
<dbReference type="PROSITE" id="PS51770">
    <property type="entry name" value="HOTDOG_ACOT"/>
    <property type="match status" value="2"/>
</dbReference>
<dbReference type="Proteomes" id="UP001527925">
    <property type="component" value="Unassembled WGS sequence"/>
</dbReference>
<feature type="region of interest" description="Disordered" evidence="2">
    <location>
        <begin position="105"/>
        <end position="131"/>
    </location>
</feature>
<dbReference type="PANTHER" id="PTHR11049:SF16">
    <property type="entry name" value="PROTEIN VDLD"/>
    <property type="match status" value="1"/>
</dbReference>
<accession>A0ABR4NAR3</accession>
<reference evidence="4 5" key="1">
    <citation type="submission" date="2023-09" db="EMBL/GenBank/DDBJ databases">
        <title>Pangenome analysis of Batrachochytrium dendrobatidis and related Chytrids.</title>
        <authorList>
            <person name="Yacoub M.N."/>
            <person name="Stajich J.E."/>
            <person name="James T.Y."/>
        </authorList>
    </citation>
    <scope>NUCLEOTIDE SEQUENCE [LARGE SCALE GENOMIC DNA]</scope>
    <source>
        <strain evidence="4 5">JEL0888</strain>
    </source>
</reference>
<dbReference type="InterPro" id="IPR040170">
    <property type="entry name" value="Cytosol_ACT"/>
</dbReference>
<dbReference type="PANTHER" id="PTHR11049">
    <property type="entry name" value="ACYL COENZYME A THIOESTER HYDROLASE"/>
    <property type="match status" value="1"/>
</dbReference>
<dbReference type="EMBL" id="JADGIZ020000015">
    <property type="protein sequence ID" value="KAL2916616.1"/>
    <property type="molecule type" value="Genomic_DNA"/>
</dbReference>
<evidence type="ECO:0000256" key="2">
    <source>
        <dbReference type="SAM" id="MobiDB-lite"/>
    </source>
</evidence>
<dbReference type="Pfam" id="PF03061">
    <property type="entry name" value="4HBT"/>
    <property type="match status" value="2"/>
</dbReference>
<dbReference type="InterPro" id="IPR033120">
    <property type="entry name" value="HOTDOG_ACOT"/>
</dbReference>
<feature type="compositionally biased region" description="Pro residues" evidence="2">
    <location>
        <begin position="117"/>
        <end position="131"/>
    </location>
</feature>
<keyword evidence="1" id="KW-0378">Hydrolase</keyword>
<dbReference type="Gene3D" id="3.10.129.10">
    <property type="entry name" value="Hotdog Thioesterase"/>
    <property type="match status" value="2"/>
</dbReference>
<keyword evidence="5" id="KW-1185">Reference proteome</keyword>
<dbReference type="InterPro" id="IPR029069">
    <property type="entry name" value="HotDog_dom_sf"/>
</dbReference>
<feature type="domain" description="HotDog ACOT-type" evidence="3">
    <location>
        <begin position="1"/>
        <end position="74"/>
    </location>
</feature>
<evidence type="ECO:0000313" key="5">
    <source>
        <dbReference type="Proteomes" id="UP001527925"/>
    </source>
</evidence>
<dbReference type="InterPro" id="IPR006683">
    <property type="entry name" value="Thioestr_dom"/>
</dbReference>